<keyword evidence="1" id="KW-0812">Transmembrane</keyword>
<keyword evidence="3" id="KW-1185">Reference proteome</keyword>
<name>A0ABM7R9R8_9GAMM</name>
<organism evidence="2 3">
    <name type="scientific">Stenotrophomonas pavanii</name>
    <dbReference type="NCBI Taxonomy" id="487698"/>
    <lineage>
        <taxon>Bacteria</taxon>
        <taxon>Pseudomonadati</taxon>
        <taxon>Pseudomonadota</taxon>
        <taxon>Gammaproteobacteria</taxon>
        <taxon>Lysobacterales</taxon>
        <taxon>Lysobacteraceae</taxon>
        <taxon>Stenotrophomonas</taxon>
    </lineage>
</organism>
<protein>
    <recommendedName>
        <fullName evidence="4">Carbohydrate ABC transporter permease</fullName>
    </recommendedName>
</protein>
<feature type="transmembrane region" description="Helical" evidence="1">
    <location>
        <begin position="16"/>
        <end position="34"/>
    </location>
</feature>
<proteinExistence type="predicted"/>
<keyword evidence="1" id="KW-0472">Membrane</keyword>
<reference evidence="2 3" key="1">
    <citation type="submission" date="2021-05" db="EMBL/GenBank/DDBJ databases">
        <title>Complete Genome Sequence of Stenotrophomonas pavanii strain Y.</title>
        <authorList>
            <person name="Dohra H."/>
            <person name="Mohad Din A.R.J."/>
            <person name="Suzuki K."/>
            <person name="Fatma A."/>
            <person name="Honjyo M."/>
            <person name="Nishimura T."/>
            <person name="Moriuch R."/>
            <person name="Masuda K."/>
            <person name="Minoura A."/>
            <person name="Tashiro Y."/>
            <person name="Futamata H."/>
        </authorList>
    </citation>
    <scope>NUCLEOTIDE SEQUENCE [LARGE SCALE GENOMIC DNA]</scope>
    <source>
        <strain evidence="3">Y</strain>
    </source>
</reference>
<keyword evidence="1" id="KW-1133">Transmembrane helix</keyword>
<evidence type="ECO:0008006" key="4">
    <source>
        <dbReference type="Google" id="ProtNLM"/>
    </source>
</evidence>
<evidence type="ECO:0000313" key="2">
    <source>
        <dbReference type="EMBL" id="BCX45546.1"/>
    </source>
</evidence>
<dbReference type="Proteomes" id="UP000825066">
    <property type="component" value="Chromosome"/>
</dbReference>
<gene>
    <name evidence="2" type="ORF">STNY_R37660</name>
</gene>
<evidence type="ECO:0000313" key="3">
    <source>
        <dbReference type="Proteomes" id="UP000825066"/>
    </source>
</evidence>
<accession>A0ABM7R9R8</accession>
<sequence>MNTPGKPKPSGRQRNILLAALAAVLVIVLIILFIPW</sequence>
<dbReference type="EMBL" id="AP024684">
    <property type="protein sequence ID" value="BCX45546.1"/>
    <property type="molecule type" value="Genomic_DNA"/>
</dbReference>
<evidence type="ECO:0000256" key="1">
    <source>
        <dbReference type="SAM" id="Phobius"/>
    </source>
</evidence>